<comment type="caution">
    <text evidence="1">The sequence shown here is derived from an EMBL/GenBank/DDBJ whole genome shotgun (WGS) entry which is preliminary data.</text>
</comment>
<organism evidence="1 2">
    <name type="scientific">Winogradskya humida</name>
    <dbReference type="NCBI Taxonomy" id="113566"/>
    <lineage>
        <taxon>Bacteria</taxon>
        <taxon>Bacillati</taxon>
        <taxon>Actinomycetota</taxon>
        <taxon>Actinomycetes</taxon>
        <taxon>Micromonosporales</taxon>
        <taxon>Micromonosporaceae</taxon>
        <taxon>Winogradskya</taxon>
    </lineage>
</organism>
<name>A0ABQ3ZQ08_9ACTN</name>
<evidence type="ECO:0000313" key="1">
    <source>
        <dbReference type="EMBL" id="GIE20609.1"/>
    </source>
</evidence>
<evidence type="ECO:0000313" key="2">
    <source>
        <dbReference type="Proteomes" id="UP000603200"/>
    </source>
</evidence>
<protein>
    <submittedName>
        <fullName evidence="1">Uncharacterized protein</fullName>
    </submittedName>
</protein>
<dbReference type="Proteomes" id="UP000603200">
    <property type="component" value="Unassembled WGS sequence"/>
</dbReference>
<accession>A0ABQ3ZQ08</accession>
<reference evidence="1 2" key="1">
    <citation type="submission" date="2021-01" db="EMBL/GenBank/DDBJ databases">
        <title>Whole genome shotgun sequence of Actinoplanes humidus NBRC 14915.</title>
        <authorList>
            <person name="Komaki H."/>
            <person name="Tamura T."/>
        </authorList>
    </citation>
    <scope>NUCLEOTIDE SEQUENCE [LARGE SCALE GENOMIC DNA]</scope>
    <source>
        <strain evidence="1 2">NBRC 14915</strain>
    </source>
</reference>
<proteinExistence type="predicted"/>
<sequence>MADLQEAWDVGGVSWGDHAREAYPSAKVGNRVAMTYRVEYNGEDLEVATLDSALDNAKHAIASDVGQISGWAVEHDETINDWFVQGVLDGQAVGPTAVVSGPEPMLMAETRRAPAAAEREVLRMTVTGATPAEALQMAASWLAGRPEIIDVDDIGWHPTRAGYQAKIYYRA</sequence>
<gene>
    <name evidence="1" type="ORF">Ahu01nite_037110</name>
</gene>
<keyword evidence="2" id="KW-1185">Reference proteome</keyword>
<dbReference type="EMBL" id="BOMN01000041">
    <property type="protein sequence ID" value="GIE20609.1"/>
    <property type="molecule type" value="Genomic_DNA"/>
</dbReference>